<evidence type="ECO:0000313" key="2">
    <source>
        <dbReference type="Proteomes" id="UP000663881"/>
    </source>
</evidence>
<proteinExistence type="predicted"/>
<protein>
    <submittedName>
        <fullName evidence="1">Uncharacterized protein</fullName>
    </submittedName>
</protein>
<evidence type="ECO:0000313" key="1">
    <source>
        <dbReference type="EMBL" id="CAF4374795.1"/>
    </source>
</evidence>
<dbReference type="InterPro" id="IPR029382">
    <property type="entry name" value="NCU-G1"/>
</dbReference>
<accession>A0A820MIJ9</accession>
<feature type="non-terminal residue" evidence="1">
    <location>
        <position position="1"/>
    </location>
</feature>
<dbReference type="Pfam" id="PF15065">
    <property type="entry name" value="NCU-G1"/>
    <property type="match status" value="1"/>
</dbReference>
<gene>
    <name evidence="1" type="ORF">OKA104_LOCUS50033</name>
</gene>
<comment type="caution">
    <text evidence="1">The sequence shown here is derived from an EMBL/GenBank/DDBJ whole genome shotgun (WGS) entry which is preliminary data.</text>
</comment>
<dbReference type="EMBL" id="CAJOAY010024437">
    <property type="protein sequence ID" value="CAF4374795.1"/>
    <property type="molecule type" value="Genomic_DNA"/>
</dbReference>
<reference evidence="1" key="1">
    <citation type="submission" date="2021-02" db="EMBL/GenBank/DDBJ databases">
        <authorList>
            <person name="Nowell W R."/>
        </authorList>
    </citation>
    <scope>NUCLEOTIDE SEQUENCE</scope>
</reference>
<organism evidence="1 2">
    <name type="scientific">Adineta steineri</name>
    <dbReference type="NCBI Taxonomy" id="433720"/>
    <lineage>
        <taxon>Eukaryota</taxon>
        <taxon>Metazoa</taxon>
        <taxon>Spiralia</taxon>
        <taxon>Gnathifera</taxon>
        <taxon>Rotifera</taxon>
        <taxon>Eurotatoria</taxon>
        <taxon>Bdelloidea</taxon>
        <taxon>Adinetida</taxon>
        <taxon>Adinetidae</taxon>
        <taxon>Adineta</taxon>
    </lineage>
</organism>
<dbReference type="AlphaFoldDB" id="A0A820MIJ9"/>
<dbReference type="Proteomes" id="UP000663881">
    <property type="component" value="Unassembled WGS sequence"/>
</dbReference>
<name>A0A820MIJ9_9BILA</name>
<sequence>IQFDDINDDGKMGVNDSTTMSYFINNIKSTNATFQDNTEQPTFQLPLDMLNGSLSIDIVYPGATMRDTKFPKLKTAPKSLFINIAVQANKFSSSKTRFAFEILQILPGTEGSRIFSSKFIDDQYTPGK</sequence>